<sequence length="572" mass="62916">MWKAAAVAIGLLSIALSGYHSGYVQIRTPLSTDHLSDGGVERWSCRPFLPRLFVETPPSPLQPKISRAADRLHAHFSERFSKGDIDSLSVAVVTSNNVLFEKNHGVMRANETGSLPTYSHSMYRIASVAKMFNVLEGFILEQKGLISWDDPIDKYIKDFHYVATGLDRATAHHAPPLTLRQLATHMSGLGRDWPPGTVPGWPHDMRGMGPPPTNGLPFPSYDALLASISKHHLTSPPGAYPAYSNAGTALLAYALAIASATADGKTEKISYADLVKRDIFGPLGMNGSHFLATEANRHLVVVPSLAPEVADQDFLDAMNPAAGQFSSLADLITVTQTLLNPRHPKSLLTPYSLDTWFHTAHAFEEDDWTEMGFIWEIVKARDSNGRLRKIYWKLGAMAGYHAALAIHPGTGYGVIVLMTGYYPDAAKLAYDTFEIFQPAIDQALAELAAELYVGEWYDVHGSEEQPSSARIVIDKGTLYIESLKLLGVDALRNFGAPGRLALRSSQRRDEFRIDTGIPGYNGQKHMGCYPYWNGQDLWGVRQNAAVNAIYFSGDREGRLLHVPSLSIAMTRK</sequence>
<evidence type="ECO:0000256" key="2">
    <source>
        <dbReference type="SAM" id="SignalP"/>
    </source>
</evidence>
<gene>
    <name evidence="4" type="ORF">BD311DRAFT_798982</name>
</gene>
<dbReference type="Gene3D" id="3.40.710.10">
    <property type="entry name" value="DD-peptidase/beta-lactamase superfamily"/>
    <property type="match status" value="1"/>
</dbReference>
<dbReference type="AlphaFoldDB" id="A0A4Q9MD72"/>
<dbReference type="InterPro" id="IPR001466">
    <property type="entry name" value="Beta-lactam-related"/>
</dbReference>
<keyword evidence="2" id="KW-0732">Signal</keyword>
<dbReference type="Proteomes" id="UP000292957">
    <property type="component" value="Unassembled WGS sequence"/>
</dbReference>
<organism evidence="4">
    <name type="scientific">Dichomitus squalens</name>
    <dbReference type="NCBI Taxonomy" id="114155"/>
    <lineage>
        <taxon>Eukaryota</taxon>
        <taxon>Fungi</taxon>
        <taxon>Dikarya</taxon>
        <taxon>Basidiomycota</taxon>
        <taxon>Agaricomycotina</taxon>
        <taxon>Agaricomycetes</taxon>
        <taxon>Polyporales</taxon>
        <taxon>Polyporaceae</taxon>
        <taxon>Dichomitus</taxon>
    </lineage>
</organism>
<protein>
    <submittedName>
        <fullName evidence="4">Beta-lactamase/transpeptidase-like protein</fullName>
    </submittedName>
</protein>
<feature type="domain" description="Beta-lactamase-related" evidence="3">
    <location>
        <begin position="75"/>
        <end position="429"/>
    </location>
</feature>
<dbReference type="PANTHER" id="PTHR22935">
    <property type="entry name" value="PENICILLIN-BINDING PROTEIN"/>
    <property type="match status" value="1"/>
</dbReference>
<dbReference type="PANTHER" id="PTHR22935:SF95">
    <property type="entry name" value="BETA-LACTAMASE-LIKE 1-RELATED"/>
    <property type="match status" value="1"/>
</dbReference>
<dbReference type="EMBL" id="ML143464">
    <property type="protein sequence ID" value="TBU25280.1"/>
    <property type="molecule type" value="Genomic_DNA"/>
</dbReference>
<dbReference type="Pfam" id="PF00144">
    <property type="entry name" value="Beta-lactamase"/>
    <property type="match status" value="1"/>
</dbReference>
<dbReference type="OrthoDB" id="428260at2759"/>
<dbReference type="SUPFAM" id="SSF56601">
    <property type="entry name" value="beta-lactamase/transpeptidase-like"/>
    <property type="match status" value="1"/>
</dbReference>
<evidence type="ECO:0000313" key="4">
    <source>
        <dbReference type="EMBL" id="TBU25280.1"/>
    </source>
</evidence>
<name>A0A4Q9MD72_9APHY</name>
<evidence type="ECO:0000259" key="3">
    <source>
        <dbReference type="Pfam" id="PF00144"/>
    </source>
</evidence>
<accession>A0A4Q9MD72</accession>
<comment type="similarity">
    <text evidence="1">Belongs to the beta-lactamase family.</text>
</comment>
<feature type="signal peptide" evidence="2">
    <location>
        <begin position="1"/>
        <end position="17"/>
    </location>
</feature>
<reference evidence="4" key="1">
    <citation type="submission" date="2019-01" db="EMBL/GenBank/DDBJ databases">
        <title>Draft genome sequences of three monokaryotic isolates of the white-rot basidiomycete fungus Dichomitus squalens.</title>
        <authorList>
            <consortium name="DOE Joint Genome Institute"/>
            <person name="Lopez S.C."/>
            <person name="Andreopoulos B."/>
            <person name="Pangilinan J."/>
            <person name="Lipzen A."/>
            <person name="Riley R."/>
            <person name="Ahrendt S."/>
            <person name="Ng V."/>
            <person name="Barry K."/>
            <person name="Daum C."/>
            <person name="Grigoriev I.V."/>
            <person name="Hilden K.S."/>
            <person name="Makela M.R."/>
            <person name="de Vries R.P."/>
        </authorList>
    </citation>
    <scope>NUCLEOTIDE SEQUENCE [LARGE SCALE GENOMIC DNA]</scope>
    <source>
        <strain evidence="4">OM18370.1</strain>
    </source>
</reference>
<proteinExistence type="inferred from homology"/>
<evidence type="ECO:0000256" key="1">
    <source>
        <dbReference type="ARBA" id="ARBA00038473"/>
    </source>
</evidence>
<feature type="chain" id="PRO_5020597724" evidence="2">
    <location>
        <begin position="18"/>
        <end position="572"/>
    </location>
</feature>
<dbReference type="InterPro" id="IPR012338">
    <property type="entry name" value="Beta-lactam/transpept-like"/>
</dbReference>
<dbReference type="InterPro" id="IPR051478">
    <property type="entry name" value="Beta-lactamase-like_AB/R"/>
</dbReference>